<evidence type="ECO:0000256" key="1">
    <source>
        <dbReference type="SAM" id="Phobius"/>
    </source>
</evidence>
<protein>
    <recommendedName>
        <fullName evidence="4">PrgI family protein</fullName>
    </recommendedName>
</protein>
<comment type="caution">
    <text evidence="2">The sequence shown here is derived from an EMBL/GenBank/DDBJ whole genome shotgun (WGS) entry which is preliminary data.</text>
</comment>
<keyword evidence="1" id="KW-0812">Transmembrane</keyword>
<feature type="transmembrane region" description="Helical" evidence="1">
    <location>
        <begin position="52"/>
        <end position="85"/>
    </location>
</feature>
<dbReference type="EMBL" id="MHPJ01000021">
    <property type="protein sequence ID" value="OGZ78417.1"/>
    <property type="molecule type" value="Genomic_DNA"/>
</dbReference>
<reference evidence="2 3" key="1">
    <citation type="journal article" date="2016" name="Nat. Commun.">
        <title>Thousands of microbial genomes shed light on interconnected biogeochemical processes in an aquifer system.</title>
        <authorList>
            <person name="Anantharaman K."/>
            <person name="Brown C.T."/>
            <person name="Hug L.A."/>
            <person name="Sharon I."/>
            <person name="Castelle C.J."/>
            <person name="Probst A.J."/>
            <person name="Thomas B.C."/>
            <person name="Singh A."/>
            <person name="Wilkins M.J."/>
            <person name="Karaoz U."/>
            <person name="Brodie E.L."/>
            <person name="Williams K.H."/>
            <person name="Hubbard S.S."/>
            <person name="Banfield J.F."/>
        </authorList>
    </citation>
    <scope>NUCLEOTIDE SEQUENCE [LARGE SCALE GENOMIC DNA]</scope>
</reference>
<keyword evidence="1" id="KW-0472">Membrane</keyword>
<dbReference type="STRING" id="1802223.A2358_02595"/>
<proteinExistence type="predicted"/>
<keyword evidence="1" id="KW-1133">Transmembrane helix</keyword>
<feature type="transmembrane region" description="Helical" evidence="1">
    <location>
        <begin position="29"/>
        <end position="46"/>
    </location>
</feature>
<name>A0A1G2IV18_9BACT</name>
<evidence type="ECO:0000313" key="2">
    <source>
        <dbReference type="EMBL" id="OGZ78417.1"/>
    </source>
</evidence>
<evidence type="ECO:0000313" key="3">
    <source>
        <dbReference type="Proteomes" id="UP000178650"/>
    </source>
</evidence>
<dbReference type="InterPro" id="IPR024414">
    <property type="entry name" value="Uncharacterised_PrgI"/>
</dbReference>
<evidence type="ECO:0008006" key="4">
    <source>
        <dbReference type="Google" id="ProtNLM"/>
    </source>
</evidence>
<organism evidence="2 3">
    <name type="scientific">Candidatus Staskawiczbacteria bacterium RIFOXYB1_FULL_37_44</name>
    <dbReference type="NCBI Taxonomy" id="1802223"/>
    <lineage>
        <taxon>Bacteria</taxon>
        <taxon>Candidatus Staskawicziibacteriota</taxon>
    </lineage>
</organism>
<sequence>MKNSVEQYPIPQFIEQEGKIAFFISFRQFFYLVGAGAVCFVLYFILPRFLFFLAAPIIFVATLILAFATMNGVPILNMILGAIGFSMGGKDYTWKKKESPYPFKPIKRTQIKKIEQGPVLQAQTSQLKKTKTQIDLHTK</sequence>
<accession>A0A1G2IV18</accession>
<dbReference type="Proteomes" id="UP000178650">
    <property type="component" value="Unassembled WGS sequence"/>
</dbReference>
<dbReference type="Pfam" id="PF12666">
    <property type="entry name" value="PrgI"/>
    <property type="match status" value="1"/>
</dbReference>
<gene>
    <name evidence="2" type="ORF">A2358_02595</name>
</gene>
<dbReference type="AlphaFoldDB" id="A0A1G2IV18"/>